<feature type="transmembrane region" description="Helical" evidence="2">
    <location>
        <begin position="143"/>
        <end position="161"/>
    </location>
</feature>
<evidence type="ECO:0000256" key="2">
    <source>
        <dbReference type="SAM" id="Phobius"/>
    </source>
</evidence>
<dbReference type="GeneID" id="10394482"/>
<evidence type="ECO:0000256" key="1">
    <source>
        <dbReference type="SAM" id="MobiDB-lite"/>
    </source>
</evidence>
<keyword evidence="2" id="KW-1133">Transmembrane helix</keyword>
<reference evidence="3 4" key="1">
    <citation type="submission" date="2011-03" db="EMBL/GenBank/DDBJ databases">
        <title>The complete genome of Archaeoglobus veneficus SNP6.</title>
        <authorList>
            <consortium name="US DOE Joint Genome Institute (JGI-PGF)"/>
            <person name="Lucas S."/>
            <person name="Copeland A."/>
            <person name="Lapidus A."/>
            <person name="Bruce D."/>
            <person name="Goodwin L."/>
            <person name="Pitluck S."/>
            <person name="Kyrpides N."/>
            <person name="Mavromatis K."/>
            <person name="Pagani I."/>
            <person name="Ivanova N."/>
            <person name="Mikhailova N."/>
            <person name="Lu M."/>
            <person name="Detter J.C."/>
            <person name="Tapia R."/>
            <person name="Han C."/>
            <person name="Land M."/>
            <person name="Hauser L."/>
            <person name="Markowitz V."/>
            <person name="Cheng J.-F."/>
            <person name="Hugenholtz P."/>
            <person name="Woyke T."/>
            <person name="Wu D."/>
            <person name="Spring S."/>
            <person name="Brambilla E."/>
            <person name="Klenk H.-P."/>
            <person name="Eisen J.A."/>
        </authorList>
    </citation>
    <scope>NUCLEOTIDE SEQUENCE [LARGE SCALE GENOMIC DNA]</scope>
    <source>
        <strain>SNP6</strain>
    </source>
</reference>
<gene>
    <name evidence="3" type="ordered locus">Arcve_1360</name>
</gene>
<feature type="transmembrane region" description="Helical" evidence="2">
    <location>
        <begin position="120"/>
        <end position="137"/>
    </location>
</feature>
<dbReference type="Proteomes" id="UP000008136">
    <property type="component" value="Chromosome"/>
</dbReference>
<dbReference type="HOGENOM" id="CLU_971822_0_0_2"/>
<dbReference type="EMBL" id="CP002588">
    <property type="protein sequence ID" value="AEA47364.1"/>
    <property type="molecule type" value="Genomic_DNA"/>
</dbReference>
<dbReference type="KEGG" id="ave:Arcve_1360"/>
<proteinExistence type="predicted"/>
<evidence type="ECO:0000313" key="3">
    <source>
        <dbReference type="EMBL" id="AEA47364.1"/>
    </source>
</evidence>
<keyword evidence="2" id="KW-0472">Membrane</keyword>
<sequence>MARIHRGAGCWSLLAAALVVSILLCTVAGAKAGMNNSTDGLNESKTPLSDALKNASGSVSLTENVSTVNVAQKVLLENWNWLCVLLLILAPATVVFYIILRMGYRADRSLSKGEMRRAMAGAFVVGIHALLAVSIIFDIARNIVVGAYLGAISSIMGFYFGSRTAQQQQAQQAGLEIENVEFRDDKKVVVSVRNRGFMDVVVDAVYIGNKHFDLRQEIPSGSVRHIEFDFDWEAGSYEIKICTSEGLKAEGKFDAPEKEKESGEKKEVGEKEIRKEKKKEGKGEEK</sequence>
<dbReference type="eggNOG" id="arCOG10171">
    <property type="taxonomic scope" value="Archaea"/>
</dbReference>
<accession>F2KNG2</accession>
<name>F2KNG2_ARCVS</name>
<feature type="region of interest" description="Disordered" evidence="1">
    <location>
        <begin position="251"/>
        <end position="286"/>
    </location>
</feature>
<feature type="transmembrane region" description="Helical" evidence="2">
    <location>
        <begin position="79"/>
        <end position="100"/>
    </location>
</feature>
<protein>
    <submittedName>
        <fullName evidence="3">Uncharacterized protein</fullName>
    </submittedName>
</protein>
<keyword evidence="2" id="KW-0812">Transmembrane</keyword>
<keyword evidence="4" id="KW-1185">Reference proteome</keyword>
<organism evidence="3 4">
    <name type="scientific">Archaeoglobus veneficus (strain DSM 11195 / SNP6)</name>
    <dbReference type="NCBI Taxonomy" id="693661"/>
    <lineage>
        <taxon>Archaea</taxon>
        <taxon>Methanobacteriati</taxon>
        <taxon>Methanobacteriota</taxon>
        <taxon>Archaeoglobi</taxon>
        <taxon>Archaeoglobales</taxon>
        <taxon>Archaeoglobaceae</taxon>
        <taxon>Archaeoglobus</taxon>
    </lineage>
</organism>
<dbReference type="RefSeq" id="WP_013684025.1">
    <property type="nucleotide sequence ID" value="NC_015320.1"/>
</dbReference>
<dbReference type="OrthoDB" id="99262at2157"/>
<dbReference type="AlphaFoldDB" id="F2KNG2"/>
<evidence type="ECO:0000313" key="4">
    <source>
        <dbReference type="Proteomes" id="UP000008136"/>
    </source>
</evidence>